<dbReference type="Gene3D" id="3.10.20.860">
    <property type="match status" value="1"/>
</dbReference>
<dbReference type="STRING" id="36849.OXPF_12950"/>
<sequence>MDCIMCKANLYKGTVNHIVDADGYIIIVKNVPANVCKQCGEYYVEHEIALKLEEIVEESKRNRAEITIINFSDIAA</sequence>
<name>A0A0N8NTL5_9CLOT</name>
<dbReference type="CDD" id="cd12870">
    <property type="entry name" value="MqsA"/>
    <property type="match status" value="1"/>
</dbReference>
<dbReference type="InterPro" id="IPR022453">
    <property type="entry name" value="Znf_MqsA-type"/>
</dbReference>
<accession>A0A0N8NTL5</accession>
<dbReference type="RefSeq" id="WP_054874383.1">
    <property type="nucleotide sequence ID" value="NZ_LKET01000027.1"/>
</dbReference>
<proteinExistence type="predicted"/>
<gene>
    <name evidence="1" type="ORF">OXPF_12950</name>
</gene>
<keyword evidence="2" id="KW-1185">Reference proteome</keyword>
<organism evidence="1 2">
    <name type="scientific">Oxobacter pfennigii</name>
    <dbReference type="NCBI Taxonomy" id="36849"/>
    <lineage>
        <taxon>Bacteria</taxon>
        <taxon>Bacillati</taxon>
        <taxon>Bacillota</taxon>
        <taxon>Clostridia</taxon>
        <taxon>Eubacteriales</taxon>
        <taxon>Clostridiaceae</taxon>
        <taxon>Oxobacter</taxon>
    </lineage>
</organism>
<evidence type="ECO:0000313" key="2">
    <source>
        <dbReference type="Proteomes" id="UP000050326"/>
    </source>
</evidence>
<evidence type="ECO:0000313" key="1">
    <source>
        <dbReference type="EMBL" id="KPU45168.1"/>
    </source>
</evidence>
<dbReference type="OrthoDB" id="9812340at2"/>
<evidence type="ECO:0008006" key="3">
    <source>
        <dbReference type="Google" id="ProtNLM"/>
    </source>
</evidence>
<dbReference type="NCBIfam" id="TIGR03831">
    <property type="entry name" value="YgiT_finger"/>
    <property type="match status" value="1"/>
</dbReference>
<dbReference type="Proteomes" id="UP000050326">
    <property type="component" value="Unassembled WGS sequence"/>
</dbReference>
<protein>
    <recommendedName>
        <fullName evidence="3">YgiT-type zinc finger domain protein</fullName>
    </recommendedName>
</protein>
<comment type="caution">
    <text evidence="1">The sequence shown here is derived from an EMBL/GenBank/DDBJ whole genome shotgun (WGS) entry which is preliminary data.</text>
</comment>
<dbReference type="AlphaFoldDB" id="A0A0N8NTL5"/>
<reference evidence="1 2" key="1">
    <citation type="submission" date="2015-09" db="EMBL/GenBank/DDBJ databases">
        <title>Genome sequence of Oxobacter pfennigii DSM 3222.</title>
        <authorList>
            <person name="Poehlein A."/>
            <person name="Bengelsdorf F.R."/>
            <person name="Schiel-Bengelsdorf B."/>
            <person name="Duerre P."/>
            <person name="Daniel R."/>
        </authorList>
    </citation>
    <scope>NUCLEOTIDE SEQUENCE [LARGE SCALE GENOMIC DNA]</scope>
    <source>
        <strain evidence="1 2">DSM 3222</strain>
    </source>
</reference>
<dbReference type="EMBL" id="LKET01000027">
    <property type="protein sequence ID" value="KPU45168.1"/>
    <property type="molecule type" value="Genomic_DNA"/>
</dbReference>